<dbReference type="EMBL" id="BDQK01000013">
    <property type="protein sequence ID" value="GBF81672.1"/>
    <property type="molecule type" value="Genomic_DNA"/>
</dbReference>
<evidence type="ECO:0000313" key="1">
    <source>
        <dbReference type="EMBL" id="GBF81672.1"/>
    </source>
</evidence>
<keyword evidence="2" id="KW-1185">Reference proteome</keyword>
<dbReference type="Proteomes" id="UP000287247">
    <property type="component" value="Unassembled WGS sequence"/>
</dbReference>
<dbReference type="OrthoDB" id="560641at2"/>
<dbReference type="RefSeq" id="WP_124972491.1">
    <property type="nucleotide sequence ID" value="NZ_BDQK01000013.1"/>
</dbReference>
<evidence type="ECO:0000313" key="2">
    <source>
        <dbReference type="Proteomes" id="UP000287247"/>
    </source>
</evidence>
<dbReference type="AlphaFoldDB" id="A0A401IK47"/>
<protein>
    <submittedName>
        <fullName evidence="1">Septum site-determining protein MinC</fullName>
    </submittedName>
</protein>
<comment type="caution">
    <text evidence="1">The sequence shown here is derived from an EMBL/GenBank/DDBJ whole genome shotgun (WGS) entry which is preliminary data.</text>
</comment>
<reference evidence="2" key="1">
    <citation type="submission" date="2017-05" db="EMBL/GenBank/DDBJ databases">
        <title>Physiological properties and genetic analysis related to exopolysaccharide production of fresh-water unicellular cyanobacterium Aphanothece sacrum, Suizenji Nori, that has been cultured as a food source in Japan.</title>
        <authorList>
            <person name="Kanesaki Y."/>
            <person name="Yoshikawa S."/>
            <person name="Ohki K."/>
        </authorList>
    </citation>
    <scope>NUCLEOTIDE SEQUENCE [LARGE SCALE GENOMIC DNA]</scope>
    <source>
        <strain evidence="2">FPU1</strain>
    </source>
</reference>
<name>A0A401IK47_APHSA</name>
<proteinExistence type="predicted"/>
<sequence length="352" mass="41265">MDKFTEITTSISPEITTKTNDVPWWNRPVVGEKSILKDLLGKLSKTEVSESALVLHNREMNDLRVFAKTAQAIDNEKFGKEEFLIFVKIKYMLVKNVDKYKGIYDSLRLLQVAIEAKDSFISIDQTELRYRGSKQQEFYDFVQELLEDHENTATFRQQTQEKLIELLPQVKTDEGKIALQSYAKHLDKLSEHELGLKLLCLFKAYQLADYSILRVISEMIQNLGKSDLQDFRSLVALVMVNYSVFEKLRGIIGLSHSQSNPETYTRMIQYIALSNRYSISYIKFDELMKVMRKWFRPYYAIMGIRQEHPPTEYKQPKEFGEAIPGEEIYEKYRKWLKNKKTGMTYVDFGDET</sequence>
<accession>A0A401IK47</accession>
<gene>
    <name evidence="1" type="ORF">AsFPU1_3090</name>
</gene>
<organism evidence="1 2">
    <name type="scientific">Aphanothece sacrum FPU1</name>
    <dbReference type="NCBI Taxonomy" id="1920663"/>
    <lineage>
        <taxon>Bacteria</taxon>
        <taxon>Bacillati</taxon>
        <taxon>Cyanobacteriota</taxon>
        <taxon>Cyanophyceae</taxon>
        <taxon>Oscillatoriophycideae</taxon>
        <taxon>Chroococcales</taxon>
        <taxon>Aphanothecaceae</taxon>
        <taxon>Aphanothece</taxon>
    </lineage>
</organism>